<proteinExistence type="inferred from homology"/>
<dbReference type="FunFam" id="1.10.132.20:FF:000001">
    <property type="entry name" value="Ribosome-recycling factor"/>
    <property type="match status" value="1"/>
</dbReference>
<keyword evidence="6" id="KW-0175">Coiled coil</keyword>
<dbReference type="Pfam" id="PF01765">
    <property type="entry name" value="RRF"/>
    <property type="match status" value="1"/>
</dbReference>
<dbReference type="PANTHER" id="PTHR20982:SF3">
    <property type="entry name" value="MITOCHONDRIAL RIBOSOME RECYCLING FACTOR PSEUDO 1"/>
    <property type="match status" value="1"/>
</dbReference>
<dbReference type="RefSeq" id="WP_038088943.1">
    <property type="nucleotide sequence ID" value="NZ_JMIR01000016.1"/>
</dbReference>
<evidence type="ECO:0000313" key="9">
    <source>
        <dbReference type="Proteomes" id="UP000027931"/>
    </source>
</evidence>
<evidence type="ECO:0000313" key="8">
    <source>
        <dbReference type="EMBL" id="KEO82965.1"/>
    </source>
</evidence>
<dbReference type="eggNOG" id="COG0233">
    <property type="taxonomic scope" value="Bacteria"/>
</dbReference>
<protein>
    <recommendedName>
        <fullName evidence="5">Ribosome-recycling factor</fullName>
        <shortName evidence="5">RRF</shortName>
    </recommendedName>
    <alternativeName>
        <fullName evidence="5">Ribosome-releasing factor</fullName>
    </alternativeName>
</protein>
<gene>
    <name evidence="5" type="primary">frr</name>
    <name evidence="8" type="ORF">EL26_12780</name>
</gene>
<keyword evidence="9" id="KW-1185">Reference proteome</keyword>
<comment type="similarity">
    <text evidence="2 5">Belongs to the RRF family.</text>
</comment>
<evidence type="ECO:0000256" key="2">
    <source>
        <dbReference type="ARBA" id="ARBA00005912"/>
    </source>
</evidence>
<name>A0A074LR41_9BACL</name>
<dbReference type="GO" id="GO:0043023">
    <property type="term" value="F:ribosomal large subunit binding"/>
    <property type="evidence" value="ECO:0007669"/>
    <property type="project" value="TreeGrafter"/>
</dbReference>
<dbReference type="SUPFAM" id="SSF55194">
    <property type="entry name" value="Ribosome recycling factor, RRF"/>
    <property type="match status" value="1"/>
</dbReference>
<dbReference type="InterPro" id="IPR036191">
    <property type="entry name" value="RRF_sf"/>
</dbReference>
<evidence type="ECO:0000259" key="7">
    <source>
        <dbReference type="Pfam" id="PF01765"/>
    </source>
</evidence>
<feature type="domain" description="Ribosome recycling factor" evidence="7">
    <location>
        <begin position="22"/>
        <end position="182"/>
    </location>
</feature>
<dbReference type="NCBIfam" id="TIGR00496">
    <property type="entry name" value="frr"/>
    <property type="match status" value="1"/>
</dbReference>
<feature type="coiled-coil region" evidence="6">
    <location>
        <begin position="133"/>
        <end position="165"/>
    </location>
</feature>
<dbReference type="GO" id="GO:0006415">
    <property type="term" value="P:translational termination"/>
    <property type="evidence" value="ECO:0007669"/>
    <property type="project" value="UniProtKB-UniRule"/>
</dbReference>
<accession>A0A074LR41</accession>
<keyword evidence="3 5" id="KW-0963">Cytoplasm</keyword>
<evidence type="ECO:0000256" key="6">
    <source>
        <dbReference type="SAM" id="Coils"/>
    </source>
</evidence>
<dbReference type="CDD" id="cd00520">
    <property type="entry name" value="RRF"/>
    <property type="match status" value="1"/>
</dbReference>
<evidence type="ECO:0000256" key="1">
    <source>
        <dbReference type="ARBA" id="ARBA00004496"/>
    </source>
</evidence>
<dbReference type="Gene3D" id="1.10.132.20">
    <property type="entry name" value="Ribosome-recycling factor"/>
    <property type="match status" value="1"/>
</dbReference>
<dbReference type="InterPro" id="IPR002661">
    <property type="entry name" value="Ribosome_recyc_fac"/>
</dbReference>
<dbReference type="Proteomes" id="UP000027931">
    <property type="component" value="Unassembled WGS sequence"/>
</dbReference>
<dbReference type="EMBL" id="JMIR01000016">
    <property type="protein sequence ID" value="KEO82965.1"/>
    <property type="molecule type" value="Genomic_DNA"/>
</dbReference>
<comment type="subcellular location">
    <subcellularLocation>
        <location evidence="1 5">Cytoplasm</location>
    </subcellularLocation>
</comment>
<dbReference type="OrthoDB" id="9804006at2"/>
<reference evidence="8 9" key="1">
    <citation type="journal article" date="2013" name="Int. J. Syst. Evol. Microbiol.">
        <title>Tumebacillus flagellatus sp. nov., an alpha-amylase/pullulanase-producing bacterium isolated from cassava wastewater.</title>
        <authorList>
            <person name="Wang Q."/>
            <person name="Xie N."/>
            <person name="Qin Y."/>
            <person name="Shen N."/>
            <person name="Zhu J."/>
            <person name="Mi H."/>
            <person name="Huang R."/>
        </authorList>
    </citation>
    <scope>NUCLEOTIDE SEQUENCE [LARGE SCALE GENOMIC DNA]</scope>
    <source>
        <strain evidence="8 9">GST4</strain>
    </source>
</reference>
<dbReference type="STRING" id="1157490.EL26_12780"/>
<dbReference type="GO" id="GO:0005737">
    <property type="term" value="C:cytoplasm"/>
    <property type="evidence" value="ECO:0007669"/>
    <property type="project" value="UniProtKB-SubCell"/>
</dbReference>
<dbReference type="FunFam" id="3.30.1360.40:FF:000001">
    <property type="entry name" value="Ribosome-recycling factor"/>
    <property type="match status" value="1"/>
</dbReference>
<evidence type="ECO:0000256" key="3">
    <source>
        <dbReference type="ARBA" id="ARBA00022490"/>
    </source>
</evidence>
<dbReference type="AlphaFoldDB" id="A0A074LR41"/>
<evidence type="ECO:0000256" key="4">
    <source>
        <dbReference type="ARBA" id="ARBA00022917"/>
    </source>
</evidence>
<comment type="function">
    <text evidence="5">Responsible for the release of ribosomes from messenger RNA at the termination of protein biosynthesis. May increase the efficiency of translation by recycling ribosomes from one round of translation to another.</text>
</comment>
<dbReference type="Gene3D" id="3.30.1360.40">
    <property type="match status" value="1"/>
</dbReference>
<organism evidence="8 9">
    <name type="scientific">Tumebacillus flagellatus</name>
    <dbReference type="NCBI Taxonomy" id="1157490"/>
    <lineage>
        <taxon>Bacteria</taxon>
        <taxon>Bacillati</taxon>
        <taxon>Bacillota</taxon>
        <taxon>Bacilli</taxon>
        <taxon>Bacillales</taxon>
        <taxon>Alicyclobacillaceae</taxon>
        <taxon>Tumebacillus</taxon>
    </lineage>
</organism>
<dbReference type="PANTHER" id="PTHR20982">
    <property type="entry name" value="RIBOSOME RECYCLING FACTOR"/>
    <property type="match status" value="1"/>
</dbReference>
<evidence type="ECO:0000256" key="5">
    <source>
        <dbReference type="HAMAP-Rule" id="MF_00040"/>
    </source>
</evidence>
<comment type="caution">
    <text evidence="8">The sequence shown here is derived from an EMBL/GenBank/DDBJ whole genome shotgun (WGS) entry which is preliminary data.</text>
</comment>
<keyword evidence="4 5" id="KW-0648">Protein biosynthesis</keyword>
<sequence>MSIQDIMKSLDERMEKALSNVKREFSTIRAGRANVSMLDRVQVEYYGSMMPINQLANVSVPEPRQLVITPWDKGSLAAIDKAITKSDLGITPSNDGNVIRLIIPALTEQRRKDLVKQVKGLAEDGRVAVRNIRRDVNDSLKKLEKEVSEDEIRREQDKVQAATDKTIAEIDKLLSAKEAEIMEV</sequence>
<dbReference type="InterPro" id="IPR023584">
    <property type="entry name" value="Ribosome_recyc_fac_dom"/>
</dbReference>
<dbReference type="HAMAP" id="MF_00040">
    <property type="entry name" value="RRF"/>
    <property type="match status" value="1"/>
</dbReference>